<keyword evidence="1" id="KW-0472">Membrane</keyword>
<dbReference type="PANTHER" id="PTHR31302">
    <property type="entry name" value="TRANSMEMBRANE PROTEIN WITH METALLOPHOSPHOESTERASE DOMAIN-RELATED"/>
    <property type="match status" value="1"/>
</dbReference>
<dbReference type="EMBL" id="SLYC01000019">
    <property type="protein sequence ID" value="TCQ02050.1"/>
    <property type="molecule type" value="Genomic_DNA"/>
</dbReference>
<accession>A0A4R2TET8</accession>
<dbReference type="Pfam" id="PF00149">
    <property type="entry name" value="Metallophos"/>
    <property type="match status" value="1"/>
</dbReference>
<dbReference type="CDD" id="cd07385">
    <property type="entry name" value="MPP_YkuE_C"/>
    <property type="match status" value="1"/>
</dbReference>
<organism evidence="3 4">
    <name type="scientific">Serpentinicella alkaliphila</name>
    <dbReference type="NCBI Taxonomy" id="1734049"/>
    <lineage>
        <taxon>Bacteria</taxon>
        <taxon>Bacillati</taxon>
        <taxon>Bacillota</taxon>
        <taxon>Clostridia</taxon>
        <taxon>Peptostreptococcales</taxon>
        <taxon>Natronincolaceae</taxon>
        <taxon>Serpentinicella</taxon>
    </lineage>
</organism>
<keyword evidence="4" id="KW-1185">Reference proteome</keyword>
<proteinExistence type="predicted"/>
<name>A0A4R2TET8_9FIRM</name>
<dbReference type="Proteomes" id="UP000295504">
    <property type="component" value="Unassembled WGS sequence"/>
</dbReference>
<dbReference type="PANTHER" id="PTHR31302:SF0">
    <property type="entry name" value="TRANSMEMBRANE PROTEIN WITH METALLOPHOSPHOESTERASE DOMAIN"/>
    <property type="match status" value="1"/>
</dbReference>
<sequence length="381" mass="43837">MGRWIIIFFLLIISIYFLLHYYIGKKGLSILNFNKCSKNIYWFFIYFLGFSFFLGRIGNEYIPWNISTLLTVIGAYWIGLIVYLWILFIAKDIVNLFVRTIFGRHNIIEENKKLINLTIIILSVILVAYGAINAKRPRIVEYSIDINKKVENIDQMKVVLISDLHIGQIVGNRFLRNIVNIVNSLEPDLILIPGDIIDDNLHENIQVKIGDILKDLNSTYGVYASLGNHEFIGGQADEIEEYLNSVNINVLRDEALKVADSFYIIGREDKASERFTNIHRRELSDIMLEIDRLNPIFMLDHQPIDIVMARDEGVDLQVSGHTHRGQILPGRFFTKRIFDVDWGLYKESSYHLIVTSGAGTWGPPIRIGTNSEVVLININFN</sequence>
<feature type="domain" description="Calcineurin-like phosphoesterase" evidence="2">
    <location>
        <begin position="156"/>
        <end position="324"/>
    </location>
</feature>
<feature type="transmembrane region" description="Helical" evidence="1">
    <location>
        <begin position="6"/>
        <end position="24"/>
    </location>
</feature>
<evidence type="ECO:0000256" key="1">
    <source>
        <dbReference type="SAM" id="Phobius"/>
    </source>
</evidence>
<dbReference type="Gene3D" id="3.60.21.10">
    <property type="match status" value="1"/>
</dbReference>
<dbReference type="SUPFAM" id="SSF56300">
    <property type="entry name" value="Metallo-dependent phosphatases"/>
    <property type="match status" value="1"/>
</dbReference>
<keyword evidence="1" id="KW-0812">Transmembrane</keyword>
<reference evidence="3 4" key="1">
    <citation type="submission" date="2019-03" db="EMBL/GenBank/DDBJ databases">
        <title>Genomic Encyclopedia of Type Strains, Phase IV (KMG-IV): sequencing the most valuable type-strain genomes for metagenomic binning, comparative biology and taxonomic classification.</title>
        <authorList>
            <person name="Goeker M."/>
        </authorList>
    </citation>
    <scope>NUCLEOTIDE SEQUENCE [LARGE SCALE GENOMIC DNA]</scope>
    <source>
        <strain evidence="3 4">DSM 100013</strain>
    </source>
</reference>
<dbReference type="AlphaFoldDB" id="A0A4R2TET8"/>
<feature type="transmembrane region" description="Helical" evidence="1">
    <location>
        <begin position="40"/>
        <end position="58"/>
    </location>
</feature>
<feature type="transmembrane region" description="Helical" evidence="1">
    <location>
        <begin position="64"/>
        <end position="90"/>
    </location>
</feature>
<feature type="transmembrane region" description="Helical" evidence="1">
    <location>
        <begin position="114"/>
        <end position="132"/>
    </location>
</feature>
<keyword evidence="1" id="KW-1133">Transmembrane helix</keyword>
<evidence type="ECO:0000259" key="2">
    <source>
        <dbReference type="Pfam" id="PF00149"/>
    </source>
</evidence>
<dbReference type="InterPro" id="IPR004843">
    <property type="entry name" value="Calcineurin-like_PHP"/>
</dbReference>
<dbReference type="InterPro" id="IPR029052">
    <property type="entry name" value="Metallo-depent_PP-like"/>
</dbReference>
<dbReference type="InterPro" id="IPR051158">
    <property type="entry name" value="Metallophosphoesterase_sf"/>
</dbReference>
<evidence type="ECO:0000313" key="3">
    <source>
        <dbReference type="EMBL" id="TCQ02050.1"/>
    </source>
</evidence>
<comment type="caution">
    <text evidence="3">The sequence shown here is derived from an EMBL/GenBank/DDBJ whole genome shotgun (WGS) entry which is preliminary data.</text>
</comment>
<protein>
    <recommendedName>
        <fullName evidence="2">Calcineurin-like phosphoesterase domain-containing protein</fullName>
    </recommendedName>
</protein>
<dbReference type="GO" id="GO:0016787">
    <property type="term" value="F:hydrolase activity"/>
    <property type="evidence" value="ECO:0007669"/>
    <property type="project" value="InterPro"/>
</dbReference>
<gene>
    <name evidence="3" type="ORF">EDD79_101923</name>
</gene>
<evidence type="ECO:0000313" key="4">
    <source>
        <dbReference type="Proteomes" id="UP000295504"/>
    </source>
</evidence>